<dbReference type="Proteomes" id="UP001589738">
    <property type="component" value="Unassembled WGS sequence"/>
</dbReference>
<evidence type="ECO:0008006" key="4">
    <source>
        <dbReference type="Google" id="ProtNLM"/>
    </source>
</evidence>
<evidence type="ECO:0000313" key="3">
    <source>
        <dbReference type="Proteomes" id="UP001589738"/>
    </source>
</evidence>
<organism evidence="2 3">
    <name type="scientific">Robertmurraya beringensis</name>
    <dbReference type="NCBI Taxonomy" id="641660"/>
    <lineage>
        <taxon>Bacteria</taxon>
        <taxon>Bacillati</taxon>
        <taxon>Bacillota</taxon>
        <taxon>Bacilli</taxon>
        <taxon>Bacillales</taxon>
        <taxon>Bacillaceae</taxon>
        <taxon>Robertmurraya</taxon>
    </lineage>
</organism>
<name>A0ABV6KRR4_9BACI</name>
<keyword evidence="1" id="KW-0812">Transmembrane</keyword>
<dbReference type="EMBL" id="JBHLUU010000082">
    <property type="protein sequence ID" value="MFC0476022.1"/>
    <property type="molecule type" value="Genomic_DNA"/>
</dbReference>
<accession>A0ABV6KRR4</accession>
<gene>
    <name evidence="2" type="ORF">ACFFHF_12320</name>
</gene>
<keyword evidence="3" id="KW-1185">Reference proteome</keyword>
<dbReference type="CDD" id="cd06462">
    <property type="entry name" value="Peptidase_S24_S26"/>
    <property type="match status" value="1"/>
</dbReference>
<feature type="transmembrane region" description="Helical" evidence="1">
    <location>
        <begin position="117"/>
        <end position="140"/>
    </location>
</feature>
<evidence type="ECO:0000313" key="2">
    <source>
        <dbReference type="EMBL" id="MFC0476022.1"/>
    </source>
</evidence>
<dbReference type="RefSeq" id="WP_377058272.1">
    <property type="nucleotide sequence ID" value="NZ_JBHLUU010000082.1"/>
</dbReference>
<comment type="caution">
    <text evidence="2">The sequence shown here is derived from an EMBL/GenBank/DDBJ whole genome shotgun (WGS) entry which is preliminary data.</text>
</comment>
<proteinExistence type="predicted"/>
<protein>
    <recommendedName>
        <fullName evidence="4">Signal peptidase I</fullName>
    </recommendedName>
</protein>
<evidence type="ECO:0000256" key="1">
    <source>
        <dbReference type="SAM" id="Phobius"/>
    </source>
</evidence>
<sequence>MLFSQDIISVLQKTITNEGSISLPSEGNSMYSLIQQGDICRFAPFDPTSLKKGDILLFWASNGKLIAHRFYKMESENTYSCKGDTNFGFDEPIQKERILGTLVSIEKQRYVVQPSNLIVAGWSKLILTFPFLSFILRSYLNRRF</sequence>
<keyword evidence="1" id="KW-1133">Transmembrane helix</keyword>
<reference evidence="2 3" key="1">
    <citation type="submission" date="2024-09" db="EMBL/GenBank/DDBJ databases">
        <authorList>
            <person name="Sun Q."/>
            <person name="Mori K."/>
        </authorList>
    </citation>
    <scope>NUCLEOTIDE SEQUENCE [LARGE SCALE GENOMIC DNA]</scope>
    <source>
        <strain evidence="2 3">CGMCC 1.9126</strain>
    </source>
</reference>
<keyword evidence="1" id="KW-0472">Membrane</keyword>